<protein>
    <submittedName>
        <fullName evidence="3">Uncharacterized protein</fullName>
    </submittedName>
</protein>
<dbReference type="RefSeq" id="XP_041294079.1">
    <property type="nucleotide sequence ID" value="XM_041433578.1"/>
</dbReference>
<keyword evidence="4" id="KW-1185">Reference proteome</keyword>
<proteinExistence type="predicted"/>
<dbReference type="Proteomes" id="UP000823399">
    <property type="component" value="Unassembled WGS sequence"/>
</dbReference>
<dbReference type="GeneID" id="64695837"/>
<evidence type="ECO:0000256" key="1">
    <source>
        <dbReference type="SAM" id="Coils"/>
    </source>
</evidence>
<dbReference type="AlphaFoldDB" id="A0A9P7FAQ1"/>
<name>A0A9P7FAQ1_9AGAM</name>
<evidence type="ECO:0000256" key="2">
    <source>
        <dbReference type="SAM" id="MobiDB-lite"/>
    </source>
</evidence>
<dbReference type="EMBL" id="JABBWM010000021">
    <property type="protein sequence ID" value="KAG2110401.1"/>
    <property type="molecule type" value="Genomic_DNA"/>
</dbReference>
<accession>A0A9P7FAQ1</accession>
<evidence type="ECO:0000313" key="4">
    <source>
        <dbReference type="Proteomes" id="UP000823399"/>
    </source>
</evidence>
<sequence>MALKKHPKHIFVTKGKHQSCKEITHNHEEINQLEDDVRVMQSFHPRTGDVHLYHNYSNYDGSNEDNFFKSINDDYVPPHTAAAPIPPPTTILVPVTPSVPSTMIVQVPVGKWIDREDNSLDPDDLDLLTEIMQIPPEAWVNSLRASVNKAIQDGKWSILHPRLKHQPLPFWILALWEKACVVHEAQTLWINADKWLQVKILENGTLSSTECDINFSVTRQDMFLLPQRKRLIGRRNTSHFARILSDDSLLLDTLMDMMVQFTAYTELPDAIHLGKMNFDSLPSVLERMLAQGKLLFFPGDSLNLRAGQFKSFIQKLQQWLTACFNGPFKDQGNTLPHTIQQDSVSCRLFALNTITHNVFGDPLSILNPASTQALWFKQITRPYIHKPPQQSTTTSTSMVATPPPLSTPSDSLQTGQTEGDDEKKERWWQLIKRSKDKADSWAAEVAHLKKEKETQERSEIERQKEVEWLEEIERQKELARERLEPERLECECLGCKHLERELLECKHLEHEHLEHERLESSNPITMIGLRITVDFPHLLELKGITDRLPVTTALSREVVVHLHLVVAQQLTGADSIRDMLCLPFTCRFCGMSGLLWQLAIQYGPDNLISAALSGPSSDAYMHLNSELIGTDIDDMVKDAHIKMLLGITIDGHSLWPPIDVFEKHMQWEEEWTAILEMWFMKHIAMIQNRVTHAFTTHSQWSSRLWQHTLTSSKDTMKVVTEVQAQLLCYNIDQLDLKSFVVLD</sequence>
<reference evidence="3" key="1">
    <citation type="journal article" date="2020" name="New Phytol.">
        <title>Comparative genomics reveals dynamic genome evolution in host specialist ectomycorrhizal fungi.</title>
        <authorList>
            <person name="Lofgren L.A."/>
            <person name="Nguyen N.H."/>
            <person name="Vilgalys R."/>
            <person name="Ruytinx J."/>
            <person name="Liao H.L."/>
            <person name="Branco S."/>
            <person name="Kuo A."/>
            <person name="LaButti K."/>
            <person name="Lipzen A."/>
            <person name="Andreopoulos W."/>
            <person name="Pangilinan J."/>
            <person name="Riley R."/>
            <person name="Hundley H."/>
            <person name="Na H."/>
            <person name="Barry K."/>
            <person name="Grigoriev I.V."/>
            <person name="Stajich J.E."/>
            <person name="Kennedy P.G."/>
        </authorList>
    </citation>
    <scope>NUCLEOTIDE SEQUENCE</scope>
    <source>
        <strain evidence="3">FC423</strain>
    </source>
</reference>
<feature type="region of interest" description="Disordered" evidence="2">
    <location>
        <begin position="386"/>
        <end position="425"/>
    </location>
</feature>
<gene>
    <name evidence="3" type="ORF">F5147DRAFT_652010</name>
</gene>
<feature type="compositionally biased region" description="Low complexity" evidence="2">
    <location>
        <begin position="387"/>
        <end position="400"/>
    </location>
</feature>
<comment type="caution">
    <text evidence="3">The sequence shown here is derived from an EMBL/GenBank/DDBJ whole genome shotgun (WGS) entry which is preliminary data.</text>
</comment>
<keyword evidence="1" id="KW-0175">Coiled coil</keyword>
<organism evidence="3 4">
    <name type="scientific">Suillus discolor</name>
    <dbReference type="NCBI Taxonomy" id="1912936"/>
    <lineage>
        <taxon>Eukaryota</taxon>
        <taxon>Fungi</taxon>
        <taxon>Dikarya</taxon>
        <taxon>Basidiomycota</taxon>
        <taxon>Agaricomycotina</taxon>
        <taxon>Agaricomycetes</taxon>
        <taxon>Agaricomycetidae</taxon>
        <taxon>Boletales</taxon>
        <taxon>Suillineae</taxon>
        <taxon>Suillaceae</taxon>
        <taxon>Suillus</taxon>
    </lineage>
</organism>
<feature type="coiled-coil region" evidence="1">
    <location>
        <begin position="431"/>
        <end position="489"/>
    </location>
</feature>
<evidence type="ECO:0000313" key="3">
    <source>
        <dbReference type="EMBL" id="KAG2110401.1"/>
    </source>
</evidence>
<dbReference type="OrthoDB" id="2670152at2759"/>